<gene>
    <name evidence="6" type="ORF">J2S42_005294</name>
</gene>
<dbReference type="SUPFAM" id="SSF46689">
    <property type="entry name" value="Homeodomain-like"/>
    <property type="match status" value="1"/>
</dbReference>
<feature type="domain" description="HTH tetR-type" evidence="5">
    <location>
        <begin position="12"/>
        <end position="70"/>
    </location>
</feature>
<dbReference type="GO" id="GO:0003700">
    <property type="term" value="F:DNA-binding transcription factor activity"/>
    <property type="evidence" value="ECO:0007669"/>
    <property type="project" value="TreeGrafter"/>
</dbReference>
<dbReference type="EMBL" id="JAUSUZ010000001">
    <property type="protein sequence ID" value="MDQ0368625.1"/>
    <property type="molecule type" value="Genomic_DNA"/>
</dbReference>
<dbReference type="Gene3D" id="1.10.357.10">
    <property type="entry name" value="Tetracycline Repressor, domain 2"/>
    <property type="match status" value="1"/>
</dbReference>
<dbReference type="RefSeq" id="WP_307243287.1">
    <property type="nucleotide sequence ID" value="NZ_JAUSUZ010000001.1"/>
</dbReference>
<dbReference type="InterPro" id="IPR009057">
    <property type="entry name" value="Homeodomain-like_sf"/>
</dbReference>
<feature type="DNA-binding region" description="H-T-H motif" evidence="4">
    <location>
        <begin position="33"/>
        <end position="52"/>
    </location>
</feature>
<evidence type="ECO:0000313" key="7">
    <source>
        <dbReference type="Proteomes" id="UP001240236"/>
    </source>
</evidence>
<sequence>MRADVPETGSRARTRRAILDAAIAVLGRNPAASLGEIATAAGVGRTTLHRYFPDRSDLLGAIKEDSVVRMDRAVELARLPEGTGRAAVVRLAREYFDLGDLLSLLFADPPLAGDPTWEKDTAGCDPRLAEVVVRGHRDGTIDPELPAGWVESLIWSQLYAGWAYTADGASRHDTLRLVLRTLTGALTPAAPGPVHRAGRP</sequence>
<dbReference type="AlphaFoldDB" id="A0AAE4AZ23"/>
<dbReference type="InterPro" id="IPR050109">
    <property type="entry name" value="HTH-type_TetR-like_transc_reg"/>
</dbReference>
<proteinExistence type="predicted"/>
<keyword evidence="1" id="KW-0805">Transcription regulation</keyword>
<name>A0AAE4AZ23_9ACTN</name>
<evidence type="ECO:0000256" key="3">
    <source>
        <dbReference type="ARBA" id="ARBA00023163"/>
    </source>
</evidence>
<dbReference type="InterPro" id="IPR001647">
    <property type="entry name" value="HTH_TetR"/>
</dbReference>
<organism evidence="6 7">
    <name type="scientific">Catenuloplanes indicus</name>
    <dbReference type="NCBI Taxonomy" id="137267"/>
    <lineage>
        <taxon>Bacteria</taxon>
        <taxon>Bacillati</taxon>
        <taxon>Actinomycetota</taxon>
        <taxon>Actinomycetes</taxon>
        <taxon>Micromonosporales</taxon>
        <taxon>Micromonosporaceae</taxon>
        <taxon>Catenuloplanes</taxon>
    </lineage>
</organism>
<dbReference type="GO" id="GO:0000976">
    <property type="term" value="F:transcription cis-regulatory region binding"/>
    <property type="evidence" value="ECO:0007669"/>
    <property type="project" value="TreeGrafter"/>
</dbReference>
<dbReference type="PROSITE" id="PS50977">
    <property type="entry name" value="HTH_TETR_2"/>
    <property type="match status" value="1"/>
</dbReference>
<keyword evidence="3" id="KW-0804">Transcription</keyword>
<protein>
    <submittedName>
        <fullName evidence="6">AcrR family transcriptional regulator</fullName>
    </submittedName>
</protein>
<accession>A0AAE4AZ23</accession>
<dbReference type="Proteomes" id="UP001240236">
    <property type="component" value="Unassembled WGS sequence"/>
</dbReference>
<dbReference type="Pfam" id="PF00440">
    <property type="entry name" value="TetR_N"/>
    <property type="match status" value="1"/>
</dbReference>
<comment type="caution">
    <text evidence="6">The sequence shown here is derived from an EMBL/GenBank/DDBJ whole genome shotgun (WGS) entry which is preliminary data.</text>
</comment>
<reference evidence="6 7" key="1">
    <citation type="submission" date="2023-07" db="EMBL/GenBank/DDBJ databases">
        <title>Sequencing the genomes of 1000 actinobacteria strains.</title>
        <authorList>
            <person name="Klenk H.-P."/>
        </authorList>
    </citation>
    <scope>NUCLEOTIDE SEQUENCE [LARGE SCALE GENOMIC DNA]</scope>
    <source>
        <strain evidence="6 7">DSM 44709</strain>
    </source>
</reference>
<dbReference type="PANTHER" id="PTHR30055:SF234">
    <property type="entry name" value="HTH-TYPE TRANSCRIPTIONAL REGULATOR BETI"/>
    <property type="match status" value="1"/>
</dbReference>
<dbReference type="PANTHER" id="PTHR30055">
    <property type="entry name" value="HTH-TYPE TRANSCRIPTIONAL REGULATOR RUTR"/>
    <property type="match status" value="1"/>
</dbReference>
<keyword evidence="2 4" id="KW-0238">DNA-binding</keyword>
<evidence type="ECO:0000259" key="5">
    <source>
        <dbReference type="PROSITE" id="PS50977"/>
    </source>
</evidence>
<evidence type="ECO:0000256" key="4">
    <source>
        <dbReference type="PROSITE-ProRule" id="PRU00335"/>
    </source>
</evidence>
<evidence type="ECO:0000256" key="2">
    <source>
        <dbReference type="ARBA" id="ARBA00023125"/>
    </source>
</evidence>
<evidence type="ECO:0000256" key="1">
    <source>
        <dbReference type="ARBA" id="ARBA00023015"/>
    </source>
</evidence>
<evidence type="ECO:0000313" key="6">
    <source>
        <dbReference type="EMBL" id="MDQ0368625.1"/>
    </source>
</evidence>
<keyword evidence="7" id="KW-1185">Reference proteome</keyword>